<dbReference type="Pfam" id="PF08276">
    <property type="entry name" value="PAN_2"/>
    <property type="match status" value="1"/>
</dbReference>
<dbReference type="CDD" id="cd01098">
    <property type="entry name" value="PAN_AP_plant"/>
    <property type="match status" value="1"/>
</dbReference>
<dbReference type="SUPFAM" id="SSF51110">
    <property type="entry name" value="alpha-D-mannose-specific plant lectins"/>
    <property type="match status" value="1"/>
</dbReference>
<evidence type="ECO:0000256" key="1">
    <source>
        <dbReference type="ARBA" id="ARBA00003061"/>
    </source>
</evidence>
<evidence type="ECO:0000256" key="7">
    <source>
        <dbReference type="ARBA" id="ARBA00047899"/>
    </source>
</evidence>
<evidence type="ECO:0000313" key="13">
    <source>
        <dbReference type="Proteomes" id="UP000479710"/>
    </source>
</evidence>
<dbReference type="PROSITE" id="PS50927">
    <property type="entry name" value="BULB_LECTIN"/>
    <property type="match status" value="1"/>
</dbReference>
<keyword evidence="9" id="KW-1133">Transmembrane helix</keyword>
<keyword evidence="13" id="KW-1185">Reference proteome</keyword>
<dbReference type="PROSITE" id="PS50948">
    <property type="entry name" value="PAN"/>
    <property type="match status" value="1"/>
</dbReference>
<evidence type="ECO:0000256" key="3">
    <source>
        <dbReference type="ARBA" id="ARBA00012513"/>
    </source>
</evidence>
<protein>
    <recommendedName>
        <fullName evidence="3">non-specific serine/threonine protein kinase</fullName>
        <ecNumber evidence="3">2.7.11.1</ecNumber>
    </recommendedName>
</protein>
<keyword evidence="9" id="KW-0812">Transmembrane</keyword>
<dbReference type="InterPro" id="IPR001480">
    <property type="entry name" value="Bulb-type_lectin_dom"/>
</dbReference>
<feature type="domain" description="Apple" evidence="11">
    <location>
        <begin position="315"/>
        <end position="400"/>
    </location>
</feature>
<dbReference type="EMBL" id="SPHZ02000007">
    <property type="protein sequence ID" value="KAF0905853.1"/>
    <property type="molecule type" value="Genomic_DNA"/>
</dbReference>
<dbReference type="InterPro" id="IPR000858">
    <property type="entry name" value="S_locus_glycoprot_dom"/>
</dbReference>
<evidence type="ECO:0000256" key="6">
    <source>
        <dbReference type="ARBA" id="ARBA00023170"/>
    </source>
</evidence>
<dbReference type="SMART" id="SM00108">
    <property type="entry name" value="B_lectin"/>
    <property type="match status" value="1"/>
</dbReference>
<comment type="function">
    <text evidence="1">Involved in sporophytic self-incompatibility system (the inability of flowering plants to achieve self-fertilization).</text>
</comment>
<comment type="caution">
    <text evidence="12">The sequence shown here is derived from an EMBL/GenBank/DDBJ whole genome shotgun (WGS) entry which is preliminary data.</text>
</comment>
<proteinExistence type="predicted"/>
<dbReference type="CDD" id="cd00028">
    <property type="entry name" value="B_lectin"/>
    <property type="match status" value="1"/>
</dbReference>
<keyword evidence="5" id="KW-1015">Disulfide bond</keyword>
<evidence type="ECO:0000259" key="11">
    <source>
        <dbReference type="PROSITE" id="PS50948"/>
    </source>
</evidence>
<feature type="domain" description="Bulb-type lectin" evidence="10">
    <location>
        <begin position="1"/>
        <end position="124"/>
    </location>
</feature>
<evidence type="ECO:0000256" key="4">
    <source>
        <dbReference type="ARBA" id="ARBA00022729"/>
    </source>
</evidence>
<dbReference type="InterPro" id="IPR003609">
    <property type="entry name" value="Pan_app"/>
</dbReference>
<dbReference type="PIRSF" id="PIRSF002686">
    <property type="entry name" value="SLG"/>
    <property type="match status" value="1"/>
</dbReference>
<dbReference type="GO" id="GO:0004674">
    <property type="term" value="F:protein serine/threonine kinase activity"/>
    <property type="evidence" value="ECO:0007669"/>
    <property type="project" value="UniProtKB-EC"/>
</dbReference>
<dbReference type="AlphaFoldDB" id="A0A6G1D286"/>
<evidence type="ECO:0000259" key="10">
    <source>
        <dbReference type="PROSITE" id="PS50927"/>
    </source>
</evidence>
<sequence>MTRTQPLTFDATVVSDGGAFALGFFSPSNSTPAKLYLGIWYNDIPVRTVVWVANQDGTSSAPTLSLTNSSNLVLSDAGGGVRWTTNITAAAASLTAAGSAAVLLNTGNLVIRSPNGTTFWQSFEHPTDSFLPGMELGMSYKTRASDRLVSWRGPDDPSPGSFSYSGDTDTFLQVFLRNGTRPLMRDGPWTGYVVDNQYQTNTSAIVYMAIINTDEKIYMTFSVSDGAPHTRFVLTYAGKYQLQRWSTGSSAWVVLQEWPTECDLYGFCGQYGYCDNTAEALPTCKCLAGFEPTSTAEWNSGRFAQGCRRKEAVQCSDRFLAVPGMQSPDKFVLVANKTFEACAAECGGNCSCVAYAYANLGSSRSKGDTTRCLVWSGELIDTGKVGQGSTDSDTLYLRLAGLDTGGSTTSNVFKIVLPVLASILTVLCISFTWLKIKGKRRNREKHRELILDVTITPANEMVKQWLHGS</sequence>
<evidence type="ECO:0000256" key="5">
    <source>
        <dbReference type="ARBA" id="ARBA00023157"/>
    </source>
</evidence>
<dbReference type="Gene3D" id="2.90.10.10">
    <property type="entry name" value="Bulb-type lectin domain"/>
    <property type="match status" value="1"/>
</dbReference>
<organism evidence="12 13">
    <name type="scientific">Oryza meyeriana var. granulata</name>
    <dbReference type="NCBI Taxonomy" id="110450"/>
    <lineage>
        <taxon>Eukaryota</taxon>
        <taxon>Viridiplantae</taxon>
        <taxon>Streptophyta</taxon>
        <taxon>Embryophyta</taxon>
        <taxon>Tracheophyta</taxon>
        <taxon>Spermatophyta</taxon>
        <taxon>Magnoliopsida</taxon>
        <taxon>Liliopsida</taxon>
        <taxon>Poales</taxon>
        <taxon>Poaceae</taxon>
        <taxon>BOP clade</taxon>
        <taxon>Oryzoideae</taxon>
        <taxon>Oryzeae</taxon>
        <taxon>Oryzinae</taxon>
        <taxon>Oryza</taxon>
        <taxon>Oryza meyeriana</taxon>
    </lineage>
</organism>
<dbReference type="PANTHER" id="PTHR32444">
    <property type="entry name" value="BULB-TYPE LECTIN DOMAIN-CONTAINING PROTEIN"/>
    <property type="match status" value="1"/>
</dbReference>
<accession>A0A6G1D286</accession>
<comment type="subcellular location">
    <subcellularLocation>
        <location evidence="2">Membrane</location>
        <topology evidence="2">Single-pass type I membrane protein</topology>
    </subcellularLocation>
</comment>
<dbReference type="InterPro" id="IPR035446">
    <property type="entry name" value="SLSG/EP1"/>
</dbReference>
<keyword evidence="6" id="KW-0675">Receptor</keyword>
<keyword evidence="4" id="KW-0732">Signal</keyword>
<comment type="catalytic activity">
    <reaction evidence="7">
        <text>L-threonyl-[protein] + ATP = O-phospho-L-threonyl-[protein] + ADP + H(+)</text>
        <dbReference type="Rhea" id="RHEA:46608"/>
        <dbReference type="Rhea" id="RHEA-COMP:11060"/>
        <dbReference type="Rhea" id="RHEA-COMP:11605"/>
        <dbReference type="ChEBI" id="CHEBI:15378"/>
        <dbReference type="ChEBI" id="CHEBI:30013"/>
        <dbReference type="ChEBI" id="CHEBI:30616"/>
        <dbReference type="ChEBI" id="CHEBI:61977"/>
        <dbReference type="ChEBI" id="CHEBI:456216"/>
        <dbReference type="EC" id="2.7.11.1"/>
    </reaction>
</comment>
<feature type="transmembrane region" description="Helical" evidence="9">
    <location>
        <begin position="415"/>
        <end position="434"/>
    </location>
</feature>
<dbReference type="GO" id="GO:0016020">
    <property type="term" value="C:membrane"/>
    <property type="evidence" value="ECO:0007669"/>
    <property type="project" value="UniProtKB-SubCell"/>
</dbReference>
<keyword evidence="9" id="KW-0472">Membrane</keyword>
<dbReference type="GO" id="GO:0051707">
    <property type="term" value="P:response to other organism"/>
    <property type="evidence" value="ECO:0007669"/>
    <property type="project" value="UniProtKB-ARBA"/>
</dbReference>
<dbReference type="SMART" id="SM00473">
    <property type="entry name" value="PAN_AP"/>
    <property type="match status" value="1"/>
</dbReference>
<evidence type="ECO:0000256" key="9">
    <source>
        <dbReference type="SAM" id="Phobius"/>
    </source>
</evidence>
<evidence type="ECO:0000256" key="2">
    <source>
        <dbReference type="ARBA" id="ARBA00004479"/>
    </source>
</evidence>
<dbReference type="GO" id="GO:0048544">
    <property type="term" value="P:recognition of pollen"/>
    <property type="evidence" value="ECO:0007669"/>
    <property type="project" value="InterPro"/>
</dbReference>
<dbReference type="EC" id="2.7.11.1" evidence="3"/>
<dbReference type="Pfam" id="PF00954">
    <property type="entry name" value="S_locus_glycop"/>
    <property type="match status" value="1"/>
</dbReference>
<evidence type="ECO:0000313" key="12">
    <source>
        <dbReference type="EMBL" id="KAF0905853.1"/>
    </source>
</evidence>
<dbReference type="Proteomes" id="UP000479710">
    <property type="component" value="Unassembled WGS sequence"/>
</dbReference>
<dbReference type="Pfam" id="PF01453">
    <property type="entry name" value="B_lectin"/>
    <property type="match status" value="1"/>
</dbReference>
<evidence type="ECO:0000256" key="8">
    <source>
        <dbReference type="ARBA" id="ARBA00048679"/>
    </source>
</evidence>
<dbReference type="InterPro" id="IPR036426">
    <property type="entry name" value="Bulb-type_lectin_dom_sf"/>
</dbReference>
<reference evidence="12 13" key="1">
    <citation type="submission" date="2019-11" db="EMBL/GenBank/DDBJ databases">
        <title>Whole genome sequence of Oryza granulata.</title>
        <authorList>
            <person name="Li W."/>
        </authorList>
    </citation>
    <scope>NUCLEOTIDE SEQUENCE [LARGE SCALE GENOMIC DNA]</scope>
    <source>
        <strain evidence="13">cv. Menghai</strain>
        <tissue evidence="12">Leaf</tissue>
    </source>
</reference>
<dbReference type="PANTHER" id="PTHR32444:SF118">
    <property type="entry name" value="OS09G0551150 PROTEIN"/>
    <property type="match status" value="1"/>
</dbReference>
<name>A0A6G1D286_9ORYZ</name>
<dbReference type="OrthoDB" id="673608at2759"/>
<comment type="catalytic activity">
    <reaction evidence="8">
        <text>L-seryl-[protein] + ATP = O-phospho-L-seryl-[protein] + ADP + H(+)</text>
        <dbReference type="Rhea" id="RHEA:17989"/>
        <dbReference type="Rhea" id="RHEA-COMP:9863"/>
        <dbReference type="Rhea" id="RHEA-COMP:11604"/>
        <dbReference type="ChEBI" id="CHEBI:15378"/>
        <dbReference type="ChEBI" id="CHEBI:29999"/>
        <dbReference type="ChEBI" id="CHEBI:30616"/>
        <dbReference type="ChEBI" id="CHEBI:83421"/>
        <dbReference type="ChEBI" id="CHEBI:456216"/>
        <dbReference type="EC" id="2.7.11.1"/>
    </reaction>
</comment>
<gene>
    <name evidence="12" type="ORF">E2562_008888</name>
</gene>